<name>A0ABV3ZDJ0_9BACT</name>
<keyword evidence="3" id="KW-1185">Reference proteome</keyword>
<evidence type="ECO:0000313" key="2">
    <source>
        <dbReference type="EMBL" id="MEX6687942.1"/>
    </source>
</evidence>
<dbReference type="InterPro" id="IPR050114">
    <property type="entry name" value="UPF0173_UPF0282_UlaG_hydrolase"/>
</dbReference>
<dbReference type="PANTHER" id="PTHR43546">
    <property type="entry name" value="UPF0173 METAL-DEPENDENT HYDROLASE MJ1163-RELATED"/>
    <property type="match status" value="1"/>
</dbReference>
<dbReference type="GO" id="GO:0016787">
    <property type="term" value="F:hydrolase activity"/>
    <property type="evidence" value="ECO:0007669"/>
    <property type="project" value="UniProtKB-KW"/>
</dbReference>
<dbReference type="InterPro" id="IPR041141">
    <property type="entry name" value="CmlA_N"/>
</dbReference>
<dbReference type="Gene3D" id="3.60.15.10">
    <property type="entry name" value="Ribonuclease Z/Hydroxyacylglutathione hydrolase-like"/>
    <property type="match status" value="1"/>
</dbReference>
<dbReference type="Pfam" id="PF18456">
    <property type="entry name" value="CmlA_N"/>
    <property type="match status" value="1"/>
</dbReference>
<proteinExistence type="predicted"/>
<gene>
    <name evidence="2" type="ORF">QTN47_10575</name>
</gene>
<feature type="domain" description="Diiron non-heme beta-hydroxylase N-terminal" evidence="1">
    <location>
        <begin position="7"/>
        <end position="237"/>
    </location>
</feature>
<reference evidence="2 3" key="1">
    <citation type="submission" date="2023-07" db="EMBL/GenBank/DDBJ databases">
        <authorList>
            <person name="Lian W.-H."/>
        </authorList>
    </citation>
    <scope>NUCLEOTIDE SEQUENCE [LARGE SCALE GENOMIC DNA]</scope>
    <source>
        <strain evidence="2 3">SYSU DXS3180</strain>
    </source>
</reference>
<dbReference type="PANTHER" id="PTHR43546:SF3">
    <property type="entry name" value="UPF0173 METAL-DEPENDENT HYDROLASE MJ1163"/>
    <property type="match status" value="1"/>
</dbReference>
<keyword evidence="2" id="KW-0378">Hydrolase</keyword>
<comment type="caution">
    <text evidence="2">The sequence shown here is derived from an EMBL/GenBank/DDBJ whole genome shotgun (WGS) entry which is preliminary data.</text>
</comment>
<evidence type="ECO:0000259" key="1">
    <source>
        <dbReference type="Pfam" id="PF18456"/>
    </source>
</evidence>
<dbReference type="SUPFAM" id="SSF56281">
    <property type="entry name" value="Metallo-hydrolase/oxidoreductase"/>
    <property type="match status" value="1"/>
</dbReference>
<accession>A0ABV3ZDJ0</accession>
<dbReference type="EC" id="3.-.-.-" evidence="2"/>
<sequence length="543" mass="62311">MSDKMMYLKPNVVFEPLVDNWYAWSHLISPATAAMNIVARHLTIIDSYLLAPAIHAEAVRTPKMRGGPFMDLKGERVDDVKKLKAQTLEKQQKLIAFYEAIKELENLIQAEAKGFGLEALYEKVPALLKGYVELYYDRNNNPGFRFFESLLYKSEFYNKNSQSIALWLTNNDHRPFCLSTPRLNECNVLPLNISFDHAGIDELAKMKRTPQSLPYIKSLLGLTQSQEPLFETFFTEEKPPVYDKYKGNKIRMRYFGHACILAETKNITVLVDPLISYYGYFSDVEHFSDADLPDIIDYVLITHNHQDHILFETLLPLRHKIKNIIVPATSSGKLEDPDLKLMFNNIGFHQVRSIHEMEEIQFGDVTITGLPFTGEHSDLNILTKSCYLVQIGDFKLIYMADSRIVEPALYKHVHDQIGDVDVVFIGMECDGAPLSWLYGPLFIKKLQRDMDGSRRLAGSDCAKAVSLIEIFNPKEVYVYAMGQEPWVEFISSIKYTDESNPIIQSDKLIKICTEKKILAERLFGEKELLYDMDIVNRQQSSVE</sequence>
<evidence type="ECO:0000313" key="3">
    <source>
        <dbReference type="Proteomes" id="UP001560573"/>
    </source>
</evidence>
<dbReference type="RefSeq" id="WP_369329348.1">
    <property type="nucleotide sequence ID" value="NZ_JAULBC010000003.1"/>
</dbReference>
<dbReference type="EMBL" id="JAULBC010000003">
    <property type="protein sequence ID" value="MEX6687942.1"/>
    <property type="molecule type" value="Genomic_DNA"/>
</dbReference>
<organism evidence="2 3">
    <name type="scientific">Danxiaibacter flavus</name>
    <dbReference type="NCBI Taxonomy" id="3049108"/>
    <lineage>
        <taxon>Bacteria</taxon>
        <taxon>Pseudomonadati</taxon>
        <taxon>Bacteroidota</taxon>
        <taxon>Chitinophagia</taxon>
        <taxon>Chitinophagales</taxon>
        <taxon>Chitinophagaceae</taxon>
        <taxon>Danxiaibacter</taxon>
    </lineage>
</organism>
<dbReference type="InterPro" id="IPR036866">
    <property type="entry name" value="RibonucZ/Hydroxyglut_hydro"/>
</dbReference>
<protein>
    <submittedName>
        <fullName evidence="2">MBL fold metallo-hydrolase</fullName>
        <ecNumber evidence="2">3.-.-.-</ecNumber>
    </submittedName>
</protein>
<dbReference type="Proteomes" id="UP001560573">
    <property type="component" value="Unassembled WGS sequence"/>
</dbReference>
<dbReference type="Pfam" id="PF13483">
    <property type="entry name" value="Lactamase_B_3"/>
    <property type="match status" value="1"/>
</dbReference>